<feature type="region of interest" description="Disordered" evidence="1">
    <location>
        <begin position="1"/>
        <end position="106"/>
    </location>
</feature>
<gene>
    <name evidence="2" type="ORF">QU38_01765</name>
</gene>
<protein>
    <submittedName>
        <fullName evidence="2">Uncharacterized protein</fullName>
    </submittedName>
</protein>
<feature type="non-terminal residue" evidence="2">
    <location>
        <position position="1"/>
    </location>
</feature>
<dbReference type="AlphaFoldDB" id="A0AA40MJA4"/>
<evidence type="ECO:0000313" key="3">
    <source>
        <dbReference type="Proteomes" id="UP000032274"/>
    </source>
</evidence>
<reference evidence="2 3" key="1">
    <citation type="submission" date="2015-01" db="EMBL/GenBank/DDBJ databases">
        <title>Characterization of Swiss Staphylococcus aureus strains involved in food poisoning.</title>
        <authorList>
            <person name="Crovadore J."/>
            <person name="Chablais R."/>
            <person name="Tonacini J."/>
            <person name="Schnyder B."/>
            <person name="Lefort F."/>
        </authorList>
    </citation>
    <scope>NUCLEOTIDE SEQUENCE [LARGE SCALE GENOMIC DNA]</scope>
    <source>
        <strain evidence="2 3">SA-120</strain>
    </source>
</reference>
<feature type="compositionally biased region" description="Low complexity" evidence="1">
    <location>
        <begin position="91"/>
        <end position="102"/>
    </location>
</feature>
<sequence>HGRHPAVAARPGADHHCAGRGPSCRADRAQGGRALRHLPARARSHGDRSGPDPHAAAAGQVGCRDAGARHGVLGGDDHPERAGRRVHTARRAAPPRAELPAGRRQRFAGDAVHADRADARAAQFRRVGRPLLCAVAARLRRDRLAAALP</sequence>
<feature type="compositionally biased region" description="Basic residues" evidence="1">
    <location>
        <begin position="34"/>
        <end position="43"/>
    </location>
</feature>
<comment type="caution">
    <text evidence="2">The sequence shown here is derived from an EMBL/GenBank/DDBJ whole genome shotgun (WGS) entry which is preliminary data.</text>
</comment>
<evidence type="ECO:0000256" key="1">
    <source>
        <dbReference type="SAM" id="MobiDB-lite"/>
    </source>
</evidence>
<accession>A0AA40MJA4</accession>
<dbReference type="Proteomes" id="UP000032274">
    <property type="component" value="Unassembled WGS sequence"/>
</dbReference>
<feature type="non-terminal residue" evidence="2">
    <location>
        <position position="149"/>
    </location>
</feature>
<evidence type="ECO:0000313" key="2">
    <source>
        <dbReference type="EMBL" id="KIU01413.1"/>
    </source>
</evidence>
<organism evidence="2 3">
    <name type="scientific">Staphylococcus aureus</name>
    <dbReference type="NCBI Taxonomy" id="1280"/>
    <lineage>
        <taxon>Bacteria</taxon>
        <taxon>Bacillati</taxon>
        <taxon>Bacillota</taxon>
        <taxon>Bacilli</taxon>
        <taxon>Bacillales</taxon>
        <taxon>Staphylococcaceae</taxon>
        <taxon>Staphylococcus</taxon>
    </lineage>
</organism>
<name>A0AA40MJA4_STAAU</name>
<proteinExistence type="predicted"/>
<dbReference type="EMBL" id="JXIG01000384">
    <property type="protein sequence ID" value="KIU01413.1"/>
    <property type="molecule type" value="Genomic_DNA"/>
</dbReference>